<evidence type="ECO:0000313" key="5">
    <source>
        <dbReference type="Proteomes" id="UP000248090"/>
    </source>
</evidence>
<dbReference type="PANTHER" id="PTHR12901">
    <property type="entry name" value="SPERM PROTEIN HOMOLOG"/>
    <property type="match status" value="1"/>
</dbReference>
<protein>
    <submittedName>
        <fullName evidence="4">Cyclase</fullName>
    </submittedName>
</protein>
<evidence type="ECO:0000256" key="1">
    <source>
        <dbReference type="ARBA" id="ARBA00008918"/>
    </source>
</evidence>
<evidence type="ECO:0000259" key="3">
    <source>
        <dbReference type="Pfam" id="PF03364"/>
    </source>
</evidence>
<dbReference type="CDD" id="cd07813">
    <property type="entry name" value="COQ10p_like"/>
    <property type="match status" value="1"/>
</dbReference>
<sequence length="145" mass="16161">MTTVDRSALVMHSAASMFDIVNDVAAYPQFLPWCSATRIISVTDEEMVASVDVSKGGLKYTFTTRNRLQRPAFIQLELVEGPFRKLTGKWDFKELNEQACKVSLSLSFDFANKLAGMAMGKVFNQIATTMVEAFCKRAEVLYGKA</sequence>
<dbReference type="InterPro" id="IPR005031">
    <property type="entry name" value="COQ10_START"/>
</dbReference>
<dbReference type="SUPFAM" id="SSF55961">
    <property type="entry name" value="Bet v1-like"/>
    <property type="match status" value="1"/>
</dbReference>
<dbReference type="InterPro" id="IPR023393">
    <property type="entry name" value="START-like_dom_sf"/>
</dbReference>
<keyword evidence="5" id="KW-1185">Reference proteome</keyword>
<gene>
    <name evidence="4" type="ORF">WH50_06655</name>
</gene>
<comment type="similarity">
    <text evidence="1">Belongs to the ribosome association toxin RatA family.</text>
</comment>
<dbReference type="Gene3D" id="3.30.530.20">
    <property type="match status" value="1"/>
</dbReference>
<reference evidence="4 5" key="1">
    <citation type="submission" date="2015-03" db="EMBL/GenBank/DDBJ databases">
        <authorList>
            <person name="Krishnan R."/>
            <person name="Midha S."/>
            <person name="Patil P.B."/>
            <person name="Rameshkumar N."/>
        </authorList>
    </citation>
    <scope>NUCLEOTIDE SEQUENCE [LARGE SCALE GENOMIC DNA]</scope>
    <source>
        <strain evidence="4 5">L1E11</strain>
    </source>
</reference>
<dbReference type="PANTHER" id="PTHR12901:SF10">
    <property type="entry name" value="COENZYME Q-BINDING PROTEIN COQ10, MITOCHONDRIAL"/>
    <property type="match status" value="1"/>
</dbReference>
<dbReference type="Proteomes" id="UP000248090">
    <property type="component" value="Unassembled WGS sequence"/>
</dbReference>
<name>A0ABX5LZ97_9GAMM</name>
<accession>A0ABX5LZ97</accession>
<dbReference type="InterPro" id="IPR044996">
    <property type="entry name" value="COQ10-like"/>
</dbReference>
<comment type="caution">
    <text evidence="4">The sequence shown here is derived from an EMBL/GenBank/DDBJ whole genome shotgun (WGS) entry which is preliminary data.</text>
</comment>
<keyword evidence="2" id="KW-1277">Toxin-antitoxin system</keyword>
<dbReference type="Pfam" id="PF03364">
    <property type="entry name" value="Polyketide_cyc"/>
    <property type="match status" value="1"/>
</dbReference>
<feature type="domain" description="Coenzyme Q-binding protein COQ10 START" evidence="3">
    <location>
        <begin position="12"/>
        <end position="135"/>
    </location>
</feature>
<evidence type="ECO:0000313" key="4">
    <source>
        <dbReference type="EMBL" id="PXF32005.1"/>
    </source>
</evidence>
<evidence type="ECO:0000256" key="2">
    <source>
        <dbReference type="ARBA" id="ARBA00022649"/>
    </source>
</evidence>
<organism evidence="4 5">
    <name type="scientific">Pokkaliibacter plantistimulans</name>
    <dbReference type="NCBI Taxonomy" id="1635171"/>
    <lineage>
        <taxon>Bacteria</taxon>
        <taxon>Pseudomonadati</taxon>
        <taxon>Pseudomonadota</taxon>
        <taxon>Gammaproteobacteria</taxon>
        <taxon>Oceanospirillales</taxon>
        <taxon>Balneatrichaceae</taxon>
        <taxon>Pokkaliibacter</taxon>
    </lineage>
</organism>
<dbReference type="EMBL" id="LAPT01000027">
    <property type="protein sequence ID" value="PXF32005.1"/>
    <property type="molecule type" value="Genomic_DNA"/>
</dbReference>
<dbReference type="RefSeq" id="WP_110186639.1">
    <property type="nucleotide sequence ID" value="NZ_CP177354.1"/>
</dbReference>
<proteinExistence type="inferred from homology"/>